<dbReference type="InterPro" id="IPR017850">
    <property type="entry name" value="Alkaline_phosphatase_core_sf"/>
</dbReference>
<organism evidence="1 2">
    <name type="scientific">Roseimaritima ulvae</name>
    <dbReference type="NCBI Taxonomy" id="980254"/>
    <lineage>
        <taxon>Bacteria</taxon>
        <taxon>Pseudomonadati</taxon>
        <taxon>Planctomycetota</taxon>
        <taxon>Planctomycetia</taxon>
        <taxon>Pirellulales</taxon>
        <taxon>Pirellulaceae</taxon>
        <taxon>Roseimaritima</taxon>
    </lineage>
</organism>
<dbReference type="KEGG" id="rul:UC8_27590"/>
<sequence>MLNIFGGSQRCCDGQSRRDFLKIGTLGMGVGGFGLADLLRAEAAAGKSHSHKAVINIFLAGGPPHQDMWDIKTEAPSEIRGEFRPISTESPDVQICEVFPRLAGLMNRAAVVRSVVGCTGGHDGYMCMSGWNQNQLKNLGGHPSLGAATAKLRGPVDPAVPPFVGLAKPTRHRPWAHPGGAGFLGAAYSAFRPDGPGMDNMKLQGITLDRLQDRKQLLASLDTMRRDIDVTGAMAGMDAFGQQALDVLTSSKLLDALDLSKEDPKIVARYGDGKPYQFQYDGAPTCNDHLLLARRLIEAGVRVVSLSYGRWDSHSKNFDMVRDHGGKLDQCLSALIEDLEQRGMLDDVTIVVWGEFGRTPKINGNAGRDHWPQVSCAYLAGGGIRGGQAIGSTNRLGEHAEDRPVHMQEVLATLYHNLGIDVSTTTVVDPTGRPQFLVEHEPIRELI</sequence>
<keyword evidence="2" id="KW-1185">Reference proteome</keyword>
<dbReference type="InterPro" id="IPR006311">
    <property type="entry name" value="TAT_signal"/>
</dbReference>
<dbReference type="EMBL" id="CP042914">
    <property type="protein sequence ID" value="QEG40742.1"/>
    <property type="molecule type" value="Genomic_DNA"/>
</dbReference>
<reference evidence="1 2" key="1">
    <citation type="submission" date="2019-08" db="EMBL/GenBank/DDBJ databases">
        <title>Deep-cultivation of Planctomycetes and their phenomic and genomic characterization uncovers novel biology.</title>
        <authorList>
            <person name="Wiegand S."/>
            <person name="Jogler M."/>
            <person name="Boedeker C."/>
            <person name="Pinto D."/>
            <person name="Vollmers J."/>
            <person name="Rivas-Marin E."/>
            <person name="Kohn T."/>
            <person name="Peeters S.H."/>
            <person name="Heuer A."/>
            <person name="Rast P."/>
            <person name="Oberbeckmann S."/>
            <person name="Bunk B."/>
            <person name="Jeske O."/>
            <person name="Meyerdierks A."/>
            <person name="Storesund J.E."/>
            <person name="Kallscheuer N."/>
            <person name="Luecker S."/>
            <person name="Lage O.M."/>
            <person name="Pohl T."/>
            <person name="Merkel B.J."/>
            <person name="Hornburger P."/>
            <person name="Mueller R.-W."/>
            <person name="Bruemmer F."/>
            <person name="Labrenz M."/>
            <person name="Spormann A.M."/>
            <person name="Op den Camp H."/>
            <person name="Overmann J."/>
            <person name="Amann R."/>
            <person name="Jetten M.S.M."/>
            <person name="Mascher T."/>
            <person name="Medema M.H."/>
            <person name="Devos D.P."/>
            <person name="Kaster A.-K."/>
            <person name="Ovreas L."/>
            <person name="Rohde M."/>
            <person name="Galperin M.Y."/>
            <person name="Jogler C."/>
        </authorList>
    </citation>
    <scope>NUCLEOTIDE SEQUENCE [LARGE SCALE GENOMIC DNA]</scope>
    <source>
        <strain evidence="1 2">UC8</strain>
    </source>
</reference>
<dbReference type="PROSITE" id="PS51318">
    <property type="entry name" value="TAT"/>
    <property type="match status" value="1"/>
</dbReference>
<dbReference type="Proteomes" id="UP000325286">
    <property type="component" value="Chromosome"/>
</dbReference>
<dbReference type="RefSeq" id="WP_068132278.1">
    <property type="nucleotide sequence ID" value="NZ_CP042914.1"/>
</dbReference>
<proteinExistence type="predicted"/>
<dbReference type="AlphaFoldDB" id="A0A5B9QS11"/>
<dbReference type="OrthoDB" id="127333at2"/>
<protein>
    <recommendedName>
        <fullName evidence="3">DUF1501 domain-containing protein</fullName>
    </recommendedName>
</protein>
<evidence type="ECO:0000313" key="1">
    <source>
        <dbReference type="EMBL" id="QEG40742.1"/>
    </source>
</evidence>
<dbReference type="PANTHER" id="PTHR43737">
    <property type="entry name" value="BLL7424 PROTEIN"/>
    <property type="match status" value="1"/>
</dbReference>
<dbReference type="PANTHER" id="PTHR43737:SF1">
    <property type="entry name" value="DUF1501 DOMAIN-CONTAINING PROTEIN"/>
    <property type="match status" value="1"/>
</dbReference>
<name>A0A5B9QS11_9BACT</name>
<dbReference type="InterPro" id="IPR010869">
    <property type="entry name" value="DUF1501"/>
</dbReference>
<evidence type="ECO:0000313" key="2">
    <source>
        <dbReference type="Proteomes" id="UP000325286"/>
    </source>
</evidence>
<dbReference type="Pfam" id="PF07394">
    <property type="entry name" value="DUF1501"/>
    <property type="match status" value="1"/>
</dbReference>
<gene>
    <name evidence="1" type="ORF">UC8_27590</name>
</gene>
<evidence type="ECO:0008006" key="3">
    <source>
        <dbReference type="Google" id="ProtNLM"/>
    </source>
</evidence>
<dbReference type="SUPFAM" id="SSF53649">
    <property type="entry name" value="Alkaline phosphatase-like"/>
    <property type="match status" value="1"/>
</dbReference>
<accession>A0A5B9QS11</accession>